<dbReference type="InterPro" id="IPR010980">
    <property type="entry name" value="Cyt_c/b562"/>
</dbReference>
<keyword evidence="3 6" id="KW-0479">Metal-binding</keyword>
<protein>
    <submittedName>
        <fullName evidence="8">Cytochrome c556</fullName>
    </submittedName>
</protein>
<dbReference type="Gene3D" id="1.20.120.10">
    <property type="entry name" value="Cytochrome c/b562"/>
    <property type="match status" value="1"/>
</dbReference>
<dbReference type="Pfam" id="PF01322">
    <property type="entry name" value="Cytochrom_C_2"/>
    <property type="match status" value="1"/>
</dbReference>
<reference evidence="8 9" key="1">
    <citation type="submission" date="2019-07" db="EMBL/GenBank/DDBJ databases">
        <title>Genomic Encyclopedia of Archaeal and Bacterial Type Strains, Phase II (KMG-II): from individual species to whole genera.</title>
        <authorList>
            <person name="Goeker M."/>
        </authorList>
    </citation>
    <scope>NUCLEOTIDE SEQUENCE [LARGE SCALE GENOMIC DNA]</scope>
    <source>
        <strain evidence="8 9">ATCC BAA-252</strain>
    </source>
</reference>
<dbReference type="GO" id="GO:0042597">
    <property type="term" value="C:periplasmic space"/>
    <property type="evidence" value="ECO:0007669"/>
    <property type="project" value="InterPro"/>
</dbReference>
<organism evidence="8 9">
    <name type="scientific">Roseibium hamelinense</name>
    <dbReference type="NCBI Taxonomy" id="150831"/>
    <lineage>
        <taxon>Bacteria</taxon>
        <taxon>Pseudomonadati</taxon>
        <taxon>Pseudomonadota</taxon>
        <taxon>Alphaproteobacteria</taxon>
        <taxon>Hyphomicrobiales</taxon>
        <taxon>Stappiaceae</taxon>
        <taxon>Roseibium</taxon>
    </lineage>
</organism>
<evidence type="ECO:0000256" key="2">
    <source>
        <dbReference type="ARBA" id="ARBA00022617"/>
    </source>
</evidence>
<keyword evidence="2 7" id="KW-0349">Heme</keyword>
<keyword evidence="4" id="KW-0249">Electron transport</keyword>
<evidence type="ECO:0000313" key="8">
    <source>
        <dbReference type="EMBL" id="TWI87099.1"/>
    </source>
</evidence>
<evidence type="ECO:0000256" key="1">
    <source>
        <dbReference type="ARBA" id="ARBA00022448"/>
    </source>
</evidence>
<dbReference type="OrthoDB" id="8115790at2"/>
<accession>A0A562T0M7</accession>
<feature type="binding site" description="covalent" evidence="7">
    <location>
        <position position="139"/>
    </location>
    <ligand>
        <name>heme c</name>
        <dbReference type="ChEBI" id="CHEBI:61717"/>
    </ligand>
</feature>
<dbReference type="SUPFAM" id="SSF47175">
    <property type="entry name" value="Cytochromes"/>
    <property type="match status" value="1"/>
</dbReference>
<dbReference type="GO" id="GO:0022900">
    <property type="term" value="P:electron transport chain"/>
    <property type="evidence" value="ECO:0007669"/>
    <property type="project" value="InterPro"/>
</dbReference>
<dbReference type="InterPro" id="IPR002321">
    <property type="entry name" value="Cyt_c_II"/>
</dbReference>
<keyword evidence="5 6" id="KW-0408">Iron</keyword>
<name>A0A562T0M7_9HYPH</name>
<comment type="PTM">
    <text evidence="7">Binds 1 heme group per subunit.</text>
</comment>
<dbReference type="GO" id="GO:0005506">
    <property type="term" value="F:iron ion binding"/>
    <property type="evidence" value="ECO:0007669"/>
    <property type="project" value="InterPro"/>
</dbReference>
<evidence type="ECO:0000256" key="4">
    <source>
        <dbReference type="ARBA" id="ARBA00022982"/>
    </source>
</evidence>
<dbReference type="Proteomes" id="UP000320593">
    <property type="component" value="Unassembled WGS sequence"/>
</dbReference>
<gene>
    <name evidence="8" type="ORF">JM93_02336</name>
</gene>
<dbReference type="RefSeq" id="WP_145343425.1">
    <property type="nucleotide sequence ID" value="NZ_SMLY01000076.1"/>
</dbReference>
<evidence type="ECO:0000256" key="3">
    <source>
        <dbReference type="ARBA" id="ARBA00022723"/>
    </source>
</evidence>
<evidence type="ECO:0000256" key="6">
    <source>
        <dbReference type="PIRSR" id="PIRSR000027-1"/>
    </source>
</evidence>
<proteinExistence type="predicted"/>
<comment type="caution">
    <text evidence="8">The sequence shown here is derived from an EMBL/GenBank/DDBJ whole genome shotgun (WGS) entry which is preliminary data.</text>
</comment>
<dbReference type="InterPro" id="IPR012127">
    <property type="entry name" value="Cyt_c_prime"/>
</dbReference>
<sequence length="152" mass="16178">MLNWKLIGTISLGAIVLSGPVSGHSGATGIVKERMDGMGVLADAVKSVGNMLRGKTPYSAEAVAWSAGAIKAHAGENMTRLFPEGSLDKPTEALPDIWTQWAEFTKLAEQLTNDATVLETGANEKDATRVALQSIANTCKTCHEQFRAAKKH</sequence>
<dbReference type="GO" id="GO:0009055">
    <property type="term" value="F:electron transfer activity"/>
    <property type="evidence" value="ECO:0007669"/>
    <property type="project" value="InterPro"/>
</dbReference>
<feature type="binding site" description="covalent" evidence="7">
    <location>
        <position position="142"/>
    </location>
    <ligand>
        <name>heme c</name>
        <dbReference type="ChEBI" id="CHEBI:61717"/>
    </ligand>
</feature>
<evidence type="ECO:0000256" key="7">
    <source>
        <dbReference type="PIRSR" id="PIRSR000027-2"/>
    </source>
</evidence>
<evidence type="ECO:0000313" key="9">
    <source>
        <dbReference type="Proteomes" id="UP000320593"/>
    </source>
</evidence>
<dbReference type="GO" id="GO:0020037">
    <property type="term" value="F:heme binding"/>
    <property type="evidence" value="ECO:0007669"/>
    <property type="project" value="InterPro"/>
</dbReference>
<dbReference type="PIRSF" id="PIRSF000027">
    <property type="entry name" value="Cytc_c_prime"/>
    <property type="match status" value="1"/>
</dbReference>
<dbReference type="EMBL" id="VLLF01000005">
    <property type="protein sequence ID" value="TWI87099.1"/>
    <property type="molecule type" value="Genomic_DNA"/>
</dbReference>
<evidence type="ECO:0000256" key="5">
    <source>
        <dbReference type="ARBA" id="ARBA00023004"/>
    </source>
</evidence>
<keyword evidence="1" id="KW-0813">Transport</keyword>
<feature type="binding site" description="axial binding residue" evidence="6">
    <location>
        <position position="143"/>
    </location>
    <ligand>
        <name>heme c</name>
        <dbReference type="ChEBI" id="CHEBI:61717"/>
    </ligand>
    <ligandPart>
        <name>Fe</name>
        <dbReference type="ChEBI" id="CHEBI:18248"/>
    </ligandPart>
</feature>
<keyword evidence="9" id="KW-1185">Reference proteome</keyword>
<dbReference type="AlphaFoldDB" id="A0A562T0M7"/>
<dbReference type="PROSITE" id="PS51009">
    <property type="entry name" value="CYTCII"/>
    <property type="match status" value="1"/>
</dbReference>